<comment type="caution">
    <text evidence="1">The sequence shown here is derived from an EMBL/GenBank/DDBJ whole genome shotgun (WGS) entry which is preliminary data.</text>
</comment>
<accession>A0ABS8WRU9</accession>
<name>A0ABS8WRU9_DATST</name>
<organism evidence="1 2">
    <name type="scientific">Datura stramonium</name>
    <name type="common">Jimsonweed</name>
    <name type="synonym">Common thornapple</name>
    <dbReference type="NCBI Taxonomy" id="4076"/>
    <lineage>
        <taxon>Eukaryota</taxon>
        <taxon>Viridiplantae</taxon>
        <taxon>Streptophyta</taxon>
        <taxon>Embryophyta</taxon>
        <taxon>Tracheophyta</taxon>
        <taxon>Spermatophyta</taxon>
        <taxon>Magnoliopsida</taxon>
        <taxon>eudicotyledons</taxon>
        <taxon>Gunneridae</taxon>
        <taxon>Pentapetalae</taxon>
        <taxon>asterids</taxon>
        <taxon>lamiids</taxon>
        <taxon>Solanales</taxon>
        <taxon>Solanaceae</taxon>
        <taxon>Solanoideae</taxon>
        <taxon>Datureae</taxon>
        <taxon>Datura</taxon>
    </lineage>
</organism>
<evidence type="ECO:0000313" key="1">
    <source>
        <dbReference type="EMBL" id="MCE3215635.1"/>
    </source>
</evidence>
<protein>
    <submittedName>
        <fullName evidence="1">Uncharacterized protein</fullName>
    </submittedName>
</protein>
<evidence type="ECO:0000313" key="2">
    <source>
        <dbReference type="Proteomes" id="UP000823775"/>
    </source>
</evidence>
<reference evidence="1 2" key="1">
    <citation type="journal article" date="2021" name="BMC Genomics">
        <title>Datura genome reveals duplications of psychoactive alkaloid biosynthetic genes and high mutation rate following tissue culture.</title>
        <authorList>
            <person name="Rajewski A."/>
            <person name="Carter-House D."/>
            <person name="Stajich J."/>
            <person name="Litt A."/>
        </authorList>
    </citation>
    <scope>NUCLEOTIDE SEQUENCE [LARGE SCALE GENOMIC DNA]</scope>
    <source>
        <strain evidence="1">AR-01</strain>
    </source>
</reference>
<dbReference type="Proteomes" id="UP000823775">
    <property type="component" value="Unassembled WGS sequence"/>
</dbReference>
<gene>
    <name evidence="1" type="ORF">HAX54_003026</name>
</gene>
<keyword evidence="2" id="KW-1185">Reference proteome</keyword>
<sequence>MPKNGFVITYHISSKLGSVVVDDSLKLFVGDIVEWRQNGVGAAGDCLAGEDEEGDDVSRVGGGRVFAVVASGPLEERGKERERRNWSLHRYAGRRGGRRWSRIYPRVADSDTLVMNHIGFK</sequence>
<proteinExistence type="predicted"/>
<dbReference type="EMBL" id="JACEIK010011363">
    <property type="protein sequence ID" value="MCE3215635.1"/>
    <property type="molecule type" value="Genomic_DNA"/>
</dbReference>